<dbReference type="SUPFAM" id="SSF75704">
    <property type="entry name" value="Mitotic arrest deficient-like 1, Mad1"/>
    <property type="match status" value="1"/>
</dbReference>
<dbReference type="InterPro" id="IPR020568">
    <property type="entry name" value="Ribosomal_Su5_D2-typ_SF"/>
</dbReference>
<protein>
    <submittedName>
        <fullName evidence="1">Uncharacterized protein</fullName>
    </submittedName>
</protein>
<dbReference type="Proteomes" id="UP000749559">
    <property type="component" value="Unassembled WGS sequence"/>
</dbReference>
<dbReference type="OrthoDB" id="6079384at2759"/>
<dbReference type="EMBL" id="CAIIXF020000054">
    <property type="protein sequence ID" value="CAH1802731.1"/>
    <property type="molecule type" value="Genomic_DNA"/>
</dbReference>
<reference evidence="1" key="1">
    <citation type="submission" date="2022-03" db="EMBL/GenBank/DDBJ databases">
        <authorList>
            <person name="Martin C."/>
        </authorList>
    </citation>
    <scope>NUCLEOTIDE SEQUENCE</scope>
</reference>
<name>A0A8J1XKT2_OWEFU</name>
<comment type="caution">
    <text evidence="1">The sequence shown here is derived from an EMBL/GenBank/DDBJ whole genome shotgun (WGS) entry which is preliminary data.</text>
</comment>
<keyword evidence="2" id="KW-1185">Reference proteome</keyword>
<dbReference type="Gene3D" id="1.20.5.340">
    <property type="match status" value="1"/>
</dbReference>
<dbReference type="InterPro" id="IPR036956">
    <property type="entry name" value="Impact_N_sf"/>
</dbReference>
<dbReference type="AlphaFoldDB" id="A0A8J1XKT2"/>
<dbReference type="Gene3D" id="3.30.230.30">
    <property type="entry name" value="Impact, N-terminal domain"/>
    <property type="match status" value="1"/>
</dbReference>
<accession>A0A8J1XKT2</accession>
<evidence type="ECO:0000313" key="1">
    <source>
        <dbReference type="EMBL" id="CAH1802731.1"/>
    </source>
</evidence>
<sequence length="385" mass="42470">MAEMEITPMDGLASSIAKLCSKMDSVVKSVDANTLSLQDLKQSFDATSKKVDDNNSEIESLKADNSKLTRYIGILEGRINRLELKSDQHDDDLEDLRLRSMRLNVCFYNVPEQKGEDVKLVVLGILTKAMGIPIEAIRSSSNLAGSVMIDVAHRFGGGRTRPIVVRFSDRSGQMLVMSHAKNLKNSYVNISDQLPNTMNRKHVAQLPKLKSLRSENNGVQGFKAHLNRGVLVVNGVKQDPGFVNNPLDLQLKDISPDICRDDIAASKVHMRYNNIIQGFCCNVADKSQAKAALATLISDCDVSNADHLSYAYRIVADSGLQEGNNDDRDYGTSRIILDRMQELNILNATVGISRVNKGKLNDKVLKELVLESCNEALRKAGLIQA</sequence>
<dbReference type="SUPFAM" id="SSF54211">
    <property type="entry name" value="Ribosomal protein S5 domain 2-like"/>
    <property type="match status" value="1"/>
</dbReference>
<proteinExistence type="predicted"/>
<evidence type="ECO:0000313" key="2">
    <source>
        <dbReference type="Proteomes" id="UP000749559"/>
    </source>
</evidence>
<gene>
    <name evidence="1" type="ORF">OFUS_LOCUS26380</name>
</gene>
<organism evidence="1 2">
    <name type="scientific">Owenia fusiformis</name>
    <name type="common">Polychaete worm</name>
    <dbReference type="NCBI Taxonomy" id="6347"/>
    <lineage>
        <taxon>Eukaryota</taxon>
        <taxon>Metazoa</taxon>
        <taxon>Spiralia</taxon>
        <taxon>Lophotrochozoa</taxon>
        <taxon>Annelida</taxon>
        <taxon>Polychaeta</taxon>
        <taxon>Sedentaria</taxon>
        <taxon>Canalipalpata</taxon>
        <taxon>Sabellida</taxon>
        <taxon>Oweniida</taxon>
        <taxon>Oweniidae</taxon>
        <taxon>Owenia</taxon>
    </lineage>
</organism>